<name>A0A7W0C662_9BACT</name>
<dbReference type="RefSeq" id="WP_181549569.1">
    <property type="nucleotide sequence ID" value="NZ_JACDUS010000001.1"/>
</dbReference>
<dbReference type="Gene3D" id="2.60.120.10">
    <property type="entry name" value="Jelly Rolls"/>
    <property type="match status" value="1"/>
</dbReference>
<protein>
    <submittedName>
        <fullName evidence="2">CRP-like cAMP-binding protein</fullName>
    </submittedName>
</protein>
<evidence type="ECO:0000313" key="2">
    <source>
        <dbReference type="EMBL" id="MBA2879881.1"/>
    </source>
</evidence>
<dbReference type="InterPro" id="IPR014710">
    <property type="entry name" value="RmlC-like_jellyroll"/>
</dbReference>
<evidence type="ECO:0000313" key="3">
    <source>
        <dbReference type="Proteomes" id="UP000525298"/>
    </source>
</evidence>
<dbReference type="Pfam" id="PF00027">
    <property type="entry name" value="cNMP_binding"/>
    <property type="match status" value="1"/>
</dbReference>
<comment type="caution">
    <text evidence="2">The sequence shown here is derived from an EMBL/GenBank/DDBJ whole genome shotgun (WGS) entry which is preliminary data.</text>
</comment>
<dbReference type="InterPro" id="IPR018490">
    <property type="entry name" value="cNMP-bd_dom_sf"/>
</dbReference>
<reference evidence="2 3" key="1">
    <citation type="submission" date="2020-07" db="EMBL/GenBank/DDBJ databases">
        <title>Genomic Encyclopedia of Type Strains, Phase IV (KMG-IV): sequencing the most valuable type-strain genomes for metagenomic binning, comparative biology and taxonomic classification.</title>
        <authorList>
            <person name="Goeker M."/>
        </authorList>
    </citation>
    <scope>NUCLEOTIDE SEQUENCE [LARGE SCALE GENOMIC DNA]</scope>
    <source>
        <strain evidence="2 3">DSM 17721</strain>
    </source>
</reference>
<dbReference type="PROSITE" id="PS50042">
    <property type="entry name" value="CNMP_BINDING_3"/>
    <property type="match status" value="1"/>
</dbReference>
<dbReference type="Proteomes" id="UP000525298">
    <property type="component" value="Unassembled WGS sequence"/>
</dbReference>
<keyword evidence="3" id="KW-1185">Reference proteome</keyword>
<evidence type="ECO:0000259" key="1">
    <source>
        <dbReference type="PROSITE" id="PS50042"/>
    </source>
</evidence>
<proteinExistence type="predicted"/>
<dbReference type="SMART" id="SM00100">
    <property type="entry name" value="cNMP"/>
    <property type="match status" value="1"/>
</dbReference>
<organism evidence="2 3">
    <name type="scientific">Desulfosalsimonas propionicica</name>
    <dbReference type="NCBI Taxonomy" id="332175"/>
    <lineage>
        <taxon>Bacteria</taxon>
        <taxon>Pseudomonadati</taxon>
        <taxon>Thermodesulfobacteriota</taxon>
        <taxon>Desulfobacteria</taxon>
        <taxon>Desulfobacterales</taxon>
        <taxon>Desulfosalsimonadaceae</taxon>
        <taxon>Desulfosalsimonas</taxon>
    </lineage>
</organism>
<sequence length="158" mass="17306">MADQIQNVLRQTEAFSAIEDAELEKIAGFSSIARFEKGSRLFTEGEAAAHLWAIAGGQVDLRFEMPARETTEIQTISTLSSTGIIGWSSLLPPYKYKLSAYCSSQSCEVIKISGEQLLAFLKDNPETGYRVLRAMIQVVGTRFEHLQATADAAPLSNS</sequence>
<dbReference type="SUPFAM" id="SSF51206">
    <property type="entry name" value="cAMP-binding domain-like"/>
    <property type="match status" value="1"/>
</dbReference>
<accession>A0A7W0C662</accession>
<feature type="domain" description="Cyclic nucleotide-binding" evidence="1">
    <location>
        <begin position="14"/>
        <end position="138"/>
    </location>
</feature>
<dbReference type="EMBL" id="JACDUS010000001">
    <property type="protein sequence ID" value="MBA2879881.1"/>
    <property type="molecule type" value="Genomic_DNA"/>
</dbReference>
<dbReference type="AlphaFoldDB" id="A0A7W0C662"/>
<dbReference type="CDD" id="cd00038">
    <property type="entry name" value="CAP_ED"/>
    <property type="match status" value="1"/>
</dbReference>
<gene>
    <name evidence="2" type="ORF">HNR65_000188</name>
</gene>
<dbReference type="InterPro" id="IPR000595">
    <property type="entry name" value="cNMP-bd_dom"/>
</dbReference>